<proteinExistence type="predicted"/>
<dbReference type="AlphaFoldDB" id="A0A9N7Y4B3"/>
<accession>A0A9N7Y4B3</accession>
<evidence type="ECO:0000313" key="1">
    <source>
        <dbReference type="EMBL" id="CAB1417825.1"/>
    </source>
</evidence>
<organism evidence="1 2">
    <name type="scientific">Pleuronectes platessa</name>
    <name type="common">European plaice</name>
    <dbReference type="NCBI Taxonomy" id="8262"/>
    <lineage>
        <taxon>Eukaryota</taxon>
        <taxon>Metazoa</taxon>
        <taxon>Chordata</taxon>
        <taxon>Craniata</taxon>
        <taxon>Vertebrata</taxon>
        <taxon>Euteleostomi</taxon>
        <taxon>Actinopterygii</taxon>
        <taxon>Neopterygii</taxon>
        <taxon>Teleostei</taxon>
        <taxon>Neoteleostei</taxon>
        <taxon>Acanthomorphata</taxon>
        <taxon>Carangaria</taxon>
        <taxon>Pleuronectiformes</taxon>
        <taxon>Pleuronectoidei</taxon>
        <taxon>Pleuronectidae</taxon>
        <taxon>Pleuronectes</taxon>
    </lineage>
</organism>
<keyword evidence="2" id="KW-1185">Reference proteome</keyword>
<protein>
    <submittedName>
        <fullName evidence="1">Uncharacterized protein</fullName>
    </submittedName>
</protein>
<dbReference type="Proteomes" id="UP001153269">
    <property type="component" value="Unassembled WGS sequence"/>
</dbReference>
<evidence type="ECO:0000313" key="2">
    <source>
        <dbReference type="Proteomes" id="UP001153269"/>
    </source>
</evidence>
<name>A0A9N7Y4B3_PLEPL</name>
<sequence length="135" mass="14764">MKFKTNCDAVRTNEIDMNVPQRHRMGQMPGAGLIREVEIGVQHDRQVEMQAEGGGGRYFTTSVLADNHLSSQICEPCILRAPRPALCRKQMVPGMSSSGVLKSCYYPERRVKEGGAHGVFPTNLTSSASLFGLPA</sequence>
<gene>
    <name evidence="1" type="ORF">PLEPLA_LOCUS5644</name>
</gene>
<comment type="caution">
    <text evidence="1">The sequence shown here is derived from an EMBL/GenBank/DDBJ whole genome shotgun (WGS) entry which is preliminary data.</text>
</comment>
<reference evidence="1" key="1">
    <citation type="submission" date="2020-03" db="EMBL/GenBank/DDBJ databases">
        <authorList>
            <person name="Weist P."/>
        </authorList>
    </citation>
    <scope>NUCLEOTIDE SEQUENCE</scope>
</reference>
<dbReference type="EMBL" id="CADEAL010000286">
    <property type="protein sequence ID" value="CAB1417825.1"/>
    <property type="molecule type" value="Genomic_DNA"/>
</dbReference>